<evidence type="ECO:0000256" key="4">
    <source>
        <dbReference type="ARBA" id="ARBA00022737"/>
    </source>
</evidence>
<evidence type="ECO:0000256" key="6">
    <source>
        <dbReference type="ARBA" id="ARBA00022833"/>
    </source>
</evidence>
<keyword evidence="6" id="KW-0862">Zinc</keyword>
<feature type="domain" description="TRASH" evidence="10">
    <location>
        <begin position="694"/>
        <end position="729"/>
    </location>
</feature>
<organism evidence="11 12">
    <name type="scientific">Mugilogobius chulae</name>
    <name type="common">yellowstripe goby</name>
    <dbReference type="NCBI Taxonomy" id="88201"/>
    <lineage>
        <taxon>Eukaryota</taxon>
        <taxon>Metazoa</taxon>
        <taxon>Chordata</taxon>
        <taxon>Craniata</taxon>
        <taxon>Vertebrata</taxon>
        <taxon>Euteleostomi</taxon>
        <taxon>Actinopterygii</taxon>
        <taxon>Neopterygii</taxon>
        <taxon>Teleostei</taxon>
        <taxon>Neoteleostei</taxon>
        <taxon>Acanthomorphata</taxon>
        <taxon>Gobiaria</taxon>
        <taxon>Gobiiformes</taxon>
        <taxon>Gobioidei</taxon>
        <taxon>Gobiidae</taxon>
        <taxon>Gobionellinae</taxon>
        <taxon>Mugilogobius</taxon>
    </lineage>
</organism>
<dbReference type="SMART" id="SM00746">
    <property type="entry name" value="TRASH"/>
    <property type="match status" value="9"/>
</dbReference>
<evidence type="ECO:0000256" key="7">
    <source>
        <dbReference type="ARBA" id="ARBA00022843"/>
    </source>
</evidence>
<dbReference type="Pfam" id="PF06467">
    <property type="entry name" value="zf-FCS"/>
    <property type="match status" value="3"/>
</dbReference>
<feature type="domain" description="TRASH" evidence="10">
    <location>
        <begin position="422"/>
        <end position="457"/>
    </location>
</feature>
<dbReference type="PANTHER" id="PTHR45736:SF5">
    <property type="entry name" value="ZINC FINGER MYM-TYPE PROTEIN 4"/>
    <property type="match status" value="1"/>
</dbReference>
<feature type="compositionally biased region" description="Polar residues" evidence="9">
    <location>
        <begin position="117"/>
        <end position="133"/>
    </location>
</feature>
<dbReference type="Pfam" id="PF25561">
    <property type="entry name" value="QRICH1"/>
    <property type="match status" value="1"/>
</dbReference>
<feature type="region of interest" description="Disordered" evidence="9">
    <location>
        <begin position="815"/>
        <end position="859"/>
    </location>
</feature>
<feature type="compositionally biased region" description="Polar residues" evidence="9">
    <location>
        <begin position="34"/>
        <end position="52"/>
    </location>
</feature>
<reference evidence="12" key="1">
    <citation type="submission" date="2024-04" db="EMBL/GenBank/DDBJ databases">
        <title>Salinicola lusitanus LLJ914,a marine bacterium isolated from the Okinawa Trough.</title>
        <authorList>
            <person name="Li J."/>
        </authorList>
    </citation>
    <scope>NUCLEOTIDE SEQUENCE [LARGE SCALE GENOMIC DNA]</scope>
</reference>
<feature type="compositionally biased region" description="Low complexity" evidence="9">
    <location>
        <begin position="896"/>
        <end position="905"/>
    </location>
</feature>
<keyword evidence="8" id="KW-0175">Coiled coil</keyword>
<keyword evidence="7" id="KW-0832">Ubl conjugation</keyword>
<feature type="compositionally biased region" description="Basic and acidic residues" evidence="9">
    <location>
        <begin position="1"/>
        <end position="22"/>
    </location>
</feature>
<gene>
    <name evidence="11" type="ORF">WMY93_017864</name>
</gene>
<evidence type="ECO:0000259" key="10">
    <source>
        <dbReference type="SMART" id="SM00746"/>
    </source>
</evidence>
<feature type="domain" description="TRASH" evidence="10">
    <location>
        <begin position="319"/>
        <end position="355"/>
    </location>
</feature>
<dbReference type="InterPro" id="IPR051284">
    <property type="entry name" value="ZnF_MYMT-QRICH1"/>
</dbReference>
<feature type="compositionally biased region" description="Pro residues" evidence="9">
    <location>
        <begin position="183"/>
        <end position="195"/>
    </location>
</feature>
<evidence type="ECO:0000313" key="11">
    <source>
        <dbReference type="EMBL" id="KAK7905257.1"/>
    </source>
</evidence>
<evidence type="ECO:0000256" key="1">
    <source>
        <dbReference type="ARBA" id="ARBA00022499"/>
    </source>
</evidence>
<keyword evidence="4" id="KW-0677">Repeat</keyword>
<sequence length="1474" mass="163431">MAESEELRLKRMKDERMSRMFDEVTGLGDYADSSRGSGTSSKDQQPGEQDSNCSRREEKMDEEDELFPSIASFSSEPSFTAGANAESGGAALDNAMDAPPPSGVEEDDDDWDFTFPLKSNQSKGGKSETQSETFPGDSREAEDNASSSSASSSASSVAREDENEPDKAARSSETDDSQQEPPKVAPPENINPPLSPNVNIKEEPIDEEYDAALLPQNSVKDIKEELEQEEELRISSVFSVGGSNAFAHPSVAAPIPPPAPAPTQIPASTTIFLPGRGTIPQVIAPLSVRPPAPVLNSIPAAPTAPPRPPPPPATGGVRCSGCAKILMKGQTAFQRKGSTQLFCSTVCLTGHLPLVAKGRTCFQCYKDILNPREMVTISAENNTLMNFCGQFCLSVYKSKKKKVETDKFLEKKQVKVPEKLICSVCKVPGKIEHEVNHQGALFKLCSDACFVSWRKMKQLALNCCEGCGLYCNSNSGSCQTLMVDKSELNFCGPTCINTYKQTCKKTAECACCHKVAVVSSTIMELDQKGKVQLYCSTVCVEKSRPPKHILSDTAFPCSHCGVSAVPQYHLAMVDGTIRNFCSLDCVTIYRKSNHSNLSNGTSASTEPLVKDNKNSTSSRENLPIMPPVPQKSEIPAASDPELNQITKIRLTCNNCKNLFRSKPQLLSHQGSISIFCSNACCFEYKTQKNIMALCGYCKKEKVLYEKISQNEEEVSFCSEDCKNQFKLMDIPCSYCSRFATKNVQSHYCGQMKGFCKPYCMSKYTVRYYGMARCDSCRKQGSMTENLQCMGSVRNFCNLSCLLQYCHMHFDKGSHSTSNGTGSETSKLNGSPVSTDENIKNFNHASTQTVGSNVPMPRRKPMKNKSILCRPITMDQELSCQLLCPPEPTAPLDSNQSSKSTAEASTSPPPSPHLQEDAQTCVGLPARLSGRHFLGSREAITNCKVCSSQTSSSKRKRNEEESENKRLKLEENVLKENLENENMEETDCDMKVVKGQTAYYCKTCLSEPSLCPVPYIVPLPSASAEDDKVKYVMVPVPVPVFIPVPLNMYSQHTPVPMAMPVPVPVPLVVPSQNKDMVDAAVQFEEEATGHEVLSSDTDENGNCDKPEIRSSSASPVLDNLNECEESPPTSDSALTNSEFENSSSNVMDLELDFPFDQKGFARRGIKRKRSRKLTASGSDSSVVSQSIKLNHLYGINAWKNWAREHNKNQPNESPLHIEEDIFLCDSNHLSSALCSFIREIRRPNGDRYSADSIFFLCLSIQQYLFMKGRIENIFNDQLYHQFASEITDILKNWKPTLSDSGAVIPSRIEESFLWECKQLGAYSPLVLLNTLLFFFTKHFGLVSVNEHASLSFTDIALCSKPCSRSGHVSYLRYTRKRAMILENTEERRQQKEGETMELLENITNPLHCPVKLYEFYLSRCSEILPQQCSLFYVQPEKDVHTDSTAWYTCQPLDRSTLQSMLTQILAVREVHQQQH</sequence>
<feature type="coiled-coil region" evidence="8">
    <location>
        <begin position="956"/>
        <end position="985"/>
    </location>
</feature>
<dbReference type="InterPro" id="IPR010507">
    <property type="entry name" value="Znf_MYM"/>
</dbReference>
<accession>A0AAW0NU93</accession>
<feature type="domain" description="TRASH" evidence="10">
    <location>
        <begin position="557"/>
        <end position="593"/>
    </location>
</feature>
<dbReference type="GO" id="GO:0008270">
    <property type="term" value="F:zinc ion binding"/>
    <property type="evidence" value="ECO:0007669"/>
    <property type="project" value="UniProtKB-KW"/>
</dbReference>
<feature type="domain" description="TRASH" evidence="10">
    <location>
        <begin position="361"/>
        <end position="400"/>
    </location>
</feature>
<feature type="domain" description="TRASH" evidence="10">
    <location>
        <begin position="773"/>
        <end position="808"/>
    </location>
</feature>
<dbReference type="Proteomes" id="UP001460270">
    <property type="component" value="Unassembled WGS sequence"/>
</dbReference>
<feature type="domain" description="TRASH" evidence="10">
    <location>
        <begin position="652"/>
        <end position="688"/>
    </location>
</feature>
<keyword evidence="5" id="KW-0863">Zinc-finger</keyword>
<evidence type="ECO:0000256" key="8">
    <source>
        <dbReference type="SAM" id="Coils"/>
    </source>
</evidence>
<name>A0AAW0NU93_9GOBI</name>
<evidence type="ECO:0000313" key="12">
    <source>
        <dbReference type="Proteomes" id="UP001460270"/>
    </source>
</evidence>
<feature type="region of interest" description="Disordered" evidence="9">
    <location>
        <begin position="883"/>
        <end position="916"/>
    </location>
</feature>
<keyword evidence="3" id="KW-0479">Metal-binding</keyword>
<keyword evidence="1" id="KW-1017">Isopeptide bond</keyword>
<protein>
    <recommendedName>
        <fullName evidence="10">TRASH domain-containing protein</fullName>
    </recommendedName>
</protein>
<feature type="compositionally biased region" description="Polar residues" evidence="9">
    <location>
        <begin position="815"/>
        <end position="851"/>
    </location>
</feature>
<evidence type="ECO:0000256" key="2">
    <source>
        <dbReference type="ARBA" id="ARBA00022553"/>
    </source>
</evidence>
<dbReference type="PANTHER" id="PTHR45736">
    <property type="entry name" value="ZINC FINGER MYM-TYPE PROTEIN"/>
    <property type="match status" value="1"/>
</dbReference>
<keyword evidence="12" id="KW-1185">Reference proteome</keyword>
<feature type="region of interest" description="Disordered" evidence="9">
    <location>
        <begin position="1086"/>
        <end position="1140"/>
    </location>
</feature>
<feature type="compositionally biased region" description="Polar residues" evidence="9">
    <location>
        <begin position="595"/>
        <end position="605"/>
    </location>
</feature>
<feature type="domain" description="TRASH" evidence="10">
    <location>
        <begin position="464"/>
        <end position="503"/>
    </location>
</feature>
<evidence type="ECO:0000256" key="5">
    <source>
        <dbReference type="ARBA" id="ARBA00022771"/>
    </source>
</evidence>
<dbReference type="InterPro" id="IPR021893">
    <property type="entry name" value="ZMYM2-like_C"/>
</dbReference>
<feature type="compositionally biased region" description="Low complexity" evidence="9">
    <location>
        <begin position="145"/>
        <end position="156"/>
    </location>
</feature>
<feature type="region of interest" description="Disordered" evidence="9">
    <location>
        <begin position="1"/>
        <end position="212"/>
    </location>
</feature>
<evidence type="ECO:0000256" key="9">
    <source>
        <dbReference type="SAM" id="MobiDB-lite"/>
    </source>
</evidence>
<feature type="region of interest" description="Disordered" evidence="9">
    <location>
        <begin position="595"/>
        <end position="635"/>
    </location>
</feature>
<dbReference type="Pfam" id="PF12012">
    <property type="entry name" value="DUF3504"/>
    <property type="match status" value="1"/>
</dbReference>
<dbReference type="EMBL" id="JBBPFD010000012">
    <property type="protein sequence ID" value="KAK7905257.1"/>
    <property type="molecule type" value="Genomic_DNA"/>
</dbReference>
<feature type="domain" description="TRASH" evidence="10">
    <location>
        <begin position="732"/>
        <end position="767"/>
    </location>
</feature>
<comment type="caution">
    <text evidence="11">The sequence shown here is derived from an EMBL/GenBank/DDBJ whole genome shotgun (WGS) entry which is preliminary data.</text>
</comment>
<dbReference type="InterPro" id="IPR057926">
    <property type="entry name" value="QRICH1_dom"/>
</dbReference>
<feature type="compositionally biased region" description="Polar residues" evidence="9">
    <location>
        <begin position="1126"/>
        <end position="1140"/>
    </location>
</feature>
<keyword evidence="2" id="KW-0597">Phosphoprotein</keyword>
<dbReference type="SUPFAM" id="SSF57716">
    <property type="entry name" value="Glucocorticoid receptor-like (DNA-binding domain)"/>
    <property type="match status" value="1"/>
</dbReference>
<proteinExistence type="predicted"/>
<evidence type="ECO:0000256" key="3">
    <source>
        <dbReference type="ARBA" id="ARBA00022723"/>
    </source>
</evidence>
<dbReference type="InterPro" id="IPR011017">
    <property type="entry name" value="TRASH_dom"/>
</dbReference>